<keyword evidence="4" id="KW-1185">Reference proteome</keyword>
<evidence type="ECO:0000313" key="4">
    <source>
        <dbReference type="Proteomes" id="UP000011087"/>
    </source>
</evidence>
<evidence type="ECO:0000313" key="3">
    <source>
        <dbReference type="EnsemblProtists" id="EKX38625"/>
    </source>
</evidence>
<dbReference type="AlphaFoldDB" id="L1IS21"/>
<feature type="region of interest" description="Disordered" evidence="1">
    <location>
        <begin position="41"/>
        <end position="60"/>
    </location>
</feature>
<dbReference type="GeneID" id="17295440"/>
<reference evidence="3" key="3">
    <citation type="submission" date="2016-03" db="UniProtKB">
        <authorList>
            <consortium name="EnsemblProtists"/>
        </authorList>
    </citation>
    <scope>IDENTIFICATION</scope>
</reference>
<evidence type="ECO:0000313" key="2">
    <source>
        <dbReference type="EMBL" id="EKX38625.1"/>
    </source>
</evidence>
<sequence length="204" mass="21738">MSADKKAASARSSKKTDLQSKQWAKDAIAATAGFEYVRRTLPNLPPSSIPNKDEDPRLLPVRPKGLRKVWQKVEKCEEGTAGARLSGLSVASANVEEPNSPKSSNEKLSGKKQVKHVVRMSGLRRQVQDNSFTLHPYANSSALPEVDHISAPTARTSNAPAKSAESSEELPNEDAAAGGEASEEGMKDSGDDVKSEGGQAEVSD</sequence>
<protein>
    <submittedName>
        <fullName evidence="2 3">Uncharacterized protein</fullName>
    </submittedName>
</protein>
<dbReference type="KEGG" id="gtt:GUITHDRAFT_154640"/>
<dbReference type="HOGENOM" id="CLU_1345445_0_0_1"/>
<reference evidence="2 4" key="1">
    <citation type="journal article" date="2012" name="Nature">
        <title>Algal genomes reveal evolutionary mosaicism and the fate of nucleomorphs.</title>
        <authorList>
            <consortium name="DOE Joint Genome Institute"/>
            <person name="Curtis B.A."/>
            <person name="Tanifuji G."/>
            <person name="Burki F."/>
            <person name="Gruber A."/>
            <person name="Irimia M."/>
            <person name="Maruyama S."/>
            <person name="Arias M.C."/>
            <person name="Ball S.G."/>
            <person name="Gile G.H."/>
            <person name="Hirakawa Y."/>
            <person name="Hopkins J.F."/>
            <person name="Kuo A."/>
            <person name="Rensing S.A."/>
            <person name="Schmutz J."/>
            <person name="Symeonidi A."/>
            <person name="Elias M."/>
            <person name="Eveleigh R.J."/>
            <person name="Herman E.K."/>
            <person name="Klute M.J."/>
            <person name="Nakayama T."/>
            <person name="Obornik M."/>
            <person name="Reyes-Prieto A."/>
            <person name="Armbrust E.V."/>
            <person name="Aves S.J."/>
            <person name="Beiko R.G."/>
            <person name="Coutinho P."/>
            <person name="Dacks J.B."/>
            <person name="Durnford D.G."/>
            <person name="Fast N.M."/>
            <person name="Green B.R."/>
            <person name="Grisdale C.J."/>
            <person name="Hempel F."/>
            <person name="Henrissat B."/>
            <person name="Hoppner M.P."/>
            <person name="Ishida K."/>
            <person name="Kim E."/>
            <person name="Koreny L."/>
            <person name="Kroth P.G."/>
            <person name="Liu Y."/>
            <person name="Malik S.B."/>
            <person name="Maier U.G."/>
            <person name="McRose D."/>
            <person name="Mock T."/>
            <person name="Neilson J.A."/>
            <person name="Onodera N.T."/>
            <person name="Poole A.M."/>
            <person name="Pritham E.J."/>
            <person name="Richards T.A."/>
            <person name="Rocap G."/>
            <person name="Roy S.W."/>
            <person name="Sarai C."/>
            <person name="Schaack S."/>
            <person name="Shirato S."/>
            <person name="Slamovits C.H."/>
            <person name="Spencer D.F."/>
            <person name="Suzuki S."/>
            <person name="Worden A.Z."/>
            <person name="Zauner S."/>
            <person name="Barry K."/>
            <person name="Bell C."/>
            <person name="Bharti A.K."/>
            <person name="Crow J.A."/>
            <person name="Grimwood J."/>
            <person name="Kramer R."/>
            <person name="Lindquist E."/>
            <person name="Lucas S."/>
            <person name="Salamov A."/>
            <person name="McFadden G.I."/>
            <person name="Lane C.E."/>
            <person name="Keeling P.J."/>
            <person name="Gray M.W."/>
            <person name="Grigoriev I.V."/>
            <person name="Archibald J.M."/>
        </authorList>
    </citation>
    <scope>NUCLEOTIDE SEQUENCE</scope>
    <source>
        <strain evidence="2 4">CCMP2712</strain>
    </source>
</reference>
<reference evidence="4" key="2">
    <citation type="submission" date="2012-11" db="EMBL/GenBank/DDBJ databases">
        <authorList>
            <person name="Kuo A."/>
            <person name="Curtis B.A."/>
            <person name="Tanifuji G."/>
            <person name="Burki F."/>
            <person name="Gruber A."/>
            <person name="Irimia M."/>
            <person name="Maruyama S."/>
            <person name="Arias M.C."/>
            <person name="Ball S.G."/>
            <person name="Gile G.H."/>
            <person name="Hirakawa Y."/>
            <person name="Hopkins J.F."/>
            <person name="Rensing S.A."/>
            <person name="Schmutz J."/>
            <person name="Symeonidi A."/>
            <person name="Elias M."/>
            <person name="Eveleigh R.J."/>
            <person name="Herman E.K."/>
            <person name="Klute M.J."/>
            <person name="Nakayama T."/>
            <person name="Obornik M."/>
            <person name="Reyes-Prieto A."/>
            <person name="Armbrust E.V."/>
            <person name="Aves S.J."/>
            <person name="Beiko R.G."/>
            <person name="Coutinho P."/>
            <person name="Dacks J.B."/>
            <person name="Durnford D.G."/>
            <person name="Fast N.M."/>
            <person name="Green B.R."/>
            <person name="Grisdale C."/>
            <person name="Hempe F."/>
            <person name="Henrissat B."/>
            <person name="Hoppner M.P."/>
            <person name="Ishida K.-I."/>
            <person name="Kim E."/>
            <person name="Koreny L."/>
            <person name="Kroth P.G."/>
            <person name="Liu Y."/>
            <person name="Malik S.-B."/>
            <person name="Maier U.G."/>
            <person name="McRose D."/>
            <person name="Mock T."/>
            <person name="Neilson J.A."/>
            <person name="Onodera N.T."/>
            <person name="Poole A.M."/>
            <person name="Pritham E.J."/>
            <person name="Richards T.A."/>
            <person name="Rocap G."/>
            <person name="Roy S.W."/>
            <person name="Sarai C."/>
            <person name="Schaack S."/>
            <person name="Shirato S."/>
            <person name="Slamovits C.H."/>
            <person name="Spencer D.F."/>
            <person name="Suzuki S."/>
            <person name="Worden A.Z."/>
            <person name="Zauner S."/>
            <person name="Barry K."/>
            <person name="Bell C."/>
            <person name="Bharti A.K."/>
            <person name="Crow J.A."/>
            <person name="Grimwood J."/>
            <person name="Kramer R."/>
            <person name="Lindquist E."/>
            <person name="Lucas S."/>
            <person name="Salamov A."/>
            <person name="McFadden G.I."/>
            <person name="Lane C.E."/>
            <person name="Keeling P.J."/>
            <person name="Gray M.W."/>
            <person name="Grigoriev I.V."/>
            <person name="Archibald J.M."/>
        </authorList>
    </citation>
    <scope>NUCLEOTIDE SEQUENCE</scope>
    <source>
        <strain evidence="4">CCMP2712</strain>
    </source>
</reference>
<dbReference type="EMBL" id="JH993046">
    <property type="protein sequence ID" value="EKX38625.1"/>
    <property type="molecule type" value="Genomic_DNA"/>
</dbReference>
<dbReference type="RefSeq" id="XP_005825605.1">
    <property type="nucleotide sequence ID" value="XM_005825548.1"/>
</dbReference>
<feature type="region of interest" description="Disordered" evidence="1">
    <location>
        <begin position="1"/>
        <end position="22"/>
    </location>
</feature>
<organism evidence="2">
    <name type="scientific">Guillardia theta (strain CCMP2712)</name>
    <name type="common">Cryptophyte</name>
    <dbReference type="NCBI Taxonomy" id="905079"/>
    <lineage>
        <taxon>Eukaryota</taxon>
        <taxon>Cryptophyceae</taxon>
        <taxon>Pyrenomonadales</taxon>
        <taxon>Geminigeraceae</taxon>
        <taxon>Guillardia</taxon>
    </lineage>
</organism>
<feature type="compositionally biased region" description="Polar residues" evidence="1">
    <location>
        <begin position="128"/>
        <end position="142"/>
    </location>
</feature>
<dbReference type="Proteomes" id="UP000011087">
    <property type="component" value="Unassembled WGS sequence"/>
</dbReference>
<feature type="compositionally biased region" description="Basic and acidic residues" evidence="1">
    <location>
        <begin position="184"/>
        <end position="195"/>
    </location>
</feature>
<feature type="region of interest" description="Disordered" evidence="1">
    <location>
        <begin position="80"/>
        <end position="204"/>
    </location>
</feature>
<accession>L1IS21</accession>
<evidence type="ECO:0000256" key="1">
    <source>
        <dbReference type="SAM" id="MobiDB-lite"/>
    </source>
</evidence>
<dbReference type="PaxDb" id="55529-EKX38625"/>
<gene>
    <name evidence="2" type="ORF">GUITHDRAFT_154640</name>
</gene>
<dbReference type="EnsemblProtists" id="EKX38625">
    <property type="protein sequence ID" value="EKX38625"/>
    <property type="gene ID" value="GUITHDRAFT_154640"/>
</dbReference>
<name>L1IS21_GUITC</name>
<proteinExistence type="predicted"/>